<accession>A0A0A6UDW0</accession>
<protein>
    <recommendedName>
        <fullName evidence="3">C2H2-type domain-containing protein</fullName>
    </recommendedName>
</protein>
<dbReference type="AlphaFoldDB" id="A0A0A6UDW0"/>
<gene>
    <name evidence="1" type="ORF">MB27_33435</name>
</gene>
<sequence>MREAVVPYDCADCGHDATAAFGELLLHGRLHWSLSHACAAGPIEACGRDESPTGLRQALLDQCGTYHLRLLSGDHVRVMKVLRDRGTSLRDIPAAVAALRDPGLPGTEAELRLLATHLAAIGATVRLERPG</sequence>
<comment type="caution">
    <text evidence="1">The sequence shown here is derived from an EMBL/GenBank/DDBJ whole genome shotgun (WGS) entry which is preliminary data.</text>
</comment>
<evidence type="ECO:0000313" key="1">
    <source>
        <dbReference type="EMBL" id="KHD73671.1"/>
    </source>
</evidence>
<dbReference type="RefSeq" id="WP_043531451.1">
    <property type="nucleotide sequence ID" value="NZ_BAABKU010000021.1"/>
</dbReference>
<dbReference type="EMBL" id="JRTT01000129">
    <property type="protein sequence ID" value="KHD73671.1"/>
    <property type="molecule type" value="Genomic_DNA"/>
</dbReference>
<evidence type="ECO:0000313" key="2">
    <source>
        <dbReference type="Proteomes" id="UP000054537"/>
    </source>
</evidence>
<reference evidence="1 2" key="1">
    <citation type="submission" date="2014-10" db="EMBL/GenBank/DDBJ databases">
        <title>Draft genome sequence of Actinoplanes utahensis NRRL 12052.</title>
        <authorList>
            <person name="Velasco-Bucheli B."/>
            <person name="del Cerro C."/>
            <person name="Hormigo D."/>
            <person name="Garcia J.L."/>
            <person name="Acebal C."/>
            <person name="Arroyo M."/>
            <person name="de la Mata I."/>
        </authorList>
    </citation>
    <scope>NUCLEOTIDE SEQUENCE [LARGE SCALE GENOMIC DNA]</scope>
    <source>
        <strain evidence="1 2">NRRL 12052</strain>
    </source>
</reference>
<name>A0A0A6UDW0_ACTUT</name>
<dbReference type="Proteomes" id="UP000054537">
    <property type="component" value="Unassembled WGS sequence"/>
</dbReference>
<organism evidence="1 2">
    <name type="scientific">Actinoplanes utahensis</name>
    <dbReference type="NCBI Taxonomy" id="1869"/>
    <lineage>
        <taxon>Bacteria</taxon>
        <taxon>Bacillati</taxon>
        <taxon>Actinomycetota</taxon>
        <taxon>Actinomycetes</taxon>
        <taxon>Micromonosporales</taxon>
        <taxon>Micromonosporaceae</taxon>
        <taxon>Actinoplanes</taxon>
    </lineage>
</organism>
<keyword evidence="2" id="KW-1185">Reference proteome</keyword>
<dbReference type="OrthoDB" id="3693176at2"/>
<evidence type="ECO:0008006" key="3">
    <source>
        <dbReference type="Google" id="ProtNLM"/>
    </source>
</evidence>
<proteinExistence type="predicted"/>